<organism evidence="1 3">
    <name type="scientific">Didymodactylos carnosus</name>
    <dbReference type="NCBI Taxonomy" id="1234261"/>
    <lineage>
        <taxon>Eukaryota</taxon>
        <taxon>Metazoa</taxon>
        <taxon>Spiralia</taxon>
        <taxon>Gnathifera</taxon>
        <taxon>Rotifera</taxon>
        <taxon>Eurotatoria</taxon>
        <taxon>Bdelloidea</taxon>
        <taxon>Philodinida</taxon>
        <taxon>Philodinidae</taxon>
        <taxon>Didymodactylos</taxon>
    </lineage>
</organism>
<dbReference type="Proteomes" id="UP000681722">
    <property type="component" value="Unassembled WGS sequence"/>
</dbReference>
<accession>A0A815HPB0</accession>
<protein>
    <submittedName>
        <fullName evidence="1">Uncharacterized protein</fullName>
    </submittedName>
</protein>
<evidence type="ECO:0000313" key="1">
    <source>
        <dbReference type="EMBL" id="CAF1355236.1"/>
    </source>
</evidence>
<proteinExistence type="predicted"/>
<reference evidence="1" key="1">
    <citation type="submission" date="2021-02" db="EMBL/GenBank/DDBJ databases">
        <authorList>
            <person name="Nowell W R."/>
        </authorList>
    </citation>
    <scope>NUCLEOTIDE SEQUENCE</scope>
</reference>
<gene>
    <name evidence="1" type="ORF">GPM918_LOCUS31111</name>
    <name evidence="2" type="ORF">SRO942_LOCUS31748</name>
</gene>
<feature type="non-terminal residue" evidence="1">
    <location>
        <position position="1"/>
    </location>
</feature>
<evidence type="ECO:0000313" key="3">
    <source>
        <dbReference type="Proteomes" id="UP000663829"/>
    </source>
</evidence>
<evidence type="ECO:0000313" key="2">
    <source>
        <dbReference type="EMBL" id="CAF4228530.1"/>
    </source>
</evidence>
<name>A0A815HPB0_9BILA</name>
<dbReference type="EMBL" id="CAJNOQ010015109">
    <property type="protein sequence ID" value="CAF1355236.1"/>
    <property type="molecule type" value="Genomic_DNA"/>
</dbReference>
<dbReference type="Proteomes" id="UP000663829">
    <property type="component" value="Unassembled WGS sequence"/>
</dbReference>
<sequence>MSFDFKILNQQPLYKRFSVDRSTSGADNLKHNFGRGFYNQQTDDSGDATNSRLKIPHPLYSRFSEISQQPLHAPIEHRQVCPIQKNLIVDTQSYDAQHHNYGCYRHRAAPYVECRRDNTMMPQTPESVKYHRHDDNRYESSARMSRRDDSDFLALPPLPTGRIHRAETINRKTRWNRLTGGYRPHPQLSCKLALLILYMEIGQKLWEGQGRQ</sequence>
<dbReference type="AlphaFoldDB" id="A0A815HPB0"/>
<comment type="caution">
    <text evidence="1">The sequence shown here is derived from an EMBL/GenBank/DDBJ whole genome shotgun (WGS) entry which is preliminary data.</text>
</comment>
<keyword evidence="3" id="KW-1185">Reference proteome</keyword>
<dbReference type="EMBL" id="CAJOBC010066661">
    <property type="protein sequence ID" value="CAF4228530.1"/>
    <property type="molecule type" value="Genomic_DNA"/>
</dbReference>